<dbReference type="EMBL" id="JELY01001921">
    <property type="protein sequence ID" value="KYF54191.1"/>
    <property type="molecule type" value="Genomic_DNA"/>
</dbReference>
<dbReference type="Gene3D" id="3.30.70.1060">
    <property type="entry name" value="Dimeric alpha+beta barrel"/>
    <property type="match status" value="1"/>
</dbReference>
<proteinExistence type="inferred from homology"/>
<comment type="caution">
    <text evidence="3">The sequence shown here is derived from an EMBL/GenBank/DDBJ whole genome shotgun (WGS) entry which is preliminary data.</text>
</comment>
<dbReference type="Proteomes" id="UP000075420">
    <property type="component" value="Unassembled WGS sequence"/>
</dbReference>
<dbReference type="SUPFAM" id="SSF54909">
    <property type="entry name" value="Dimeric alpha+beta barrel"/>
    <property type="match status" value="1"/>
</dbReference>
<evidence type="ECO:0000313" key="3">
    <source>
        <dbReference type="EMBL" id="KYF54191.1"/>
    </source>
</evidence>
<evidence type="ECO:0000256" key="1">
    <source>
        <dbReference type="ARBA" id="ARBA00007689"/>
    </source>
</evidence>
<protein>
    <recommendedName>
        <fullName evidence="2">YCII-related domain-containing protein</fullName>
    </recommendedName>
</protein>
<dbReference type="Pfam" id="PF03795">
    <property type="entry name" value="YCII"/>
    <property type="match status" value="1"/>
</dbReference>
<organism evidence="3 4">
    <name type="scientific">Sorangium cellulosum</name>
    <name type="common">Polyangium cellulosum</name>
    <dbReference type="NCBI Taxonomy" id="56"/>
    <lineage>
        <taxon>Bacteria</taxon>
        <taxon>Pseudomonadati</taxon>
        <taxon>Myxococcota</taxon>
        <taxon>Polyangia</taxon>
        <taxon>Polyangiales</taxon>
        <taxon>Polyangiaceae</taxon>
        <taxon>Sorangium</taxon>
    </lineage>
</organism>
<comment type="similarity">
    <text evidence="1">Belongs to the YciI family.</text>
</comment>
<reference evidence="3 4" key="1">
    <citation type="submission" date="2014-02" db="EMBL/GenBank/DDBJ databases">
        <title>The small core and large imbalanced accessory genome model reveals a collaborative survival strategy of Sorangium cellulosum strains in nature.</title>
        <authorList>
            <person name="Han K."/>
            <person name="Peng R."/>
            <person name="Blom J."/>
            <person name="Li Y.-Z."/>
        </authorList>
    </citation>
    <scope>NUCLEOTIDE SEQUENCE [LARGE SCALE GENOMIC DNA]</scope>
    <source>
        <strain evidence="3 4">So0157-25</strain>
    </source>
</reference>
<dbReference type="PANTHER" id="PTHR35174">
    <property type="entry name" value="BLL7171 PROTEIN-RELATED"/>
    <property type="match status" value="1"/>
</dbReference>
<dbReference type="InterPro" id="IPR005545">
    <property type="entry name" value="YCII"/>
</dbReference>
<feature type="domain" description="YCII-related" evidence="2">
    <location>
        <begin position="7"/>
        <end position="111"/>
    </location>
</feature>
<dbReference type="AlphaFoldDB" id="A0A150PER5"/>
<dbReference type="InterPro" id="IPR011008">
    <property type="entry name" value="Dimeric_a/b-barrel"/>
</dbReference>
<evidence type="ECO:0000313" key="4">
    <source>
        <dbReference type="Proteomes" id="UP000075420"/>
    </source>
</evidence>
<accession>A0A150PER5</accession>
<evidence type="ECO:0000259" key="2">
    <source>
        <dbReference type="Pfam" id="PF03795"/>
    </source>
</evidence>
<name>A0A150PER5_SORCE</name>
<sequence>MQETRTMRFMIMFKTDADTEAAAPACMAIPEMGRFLEELKNDGVLIATEGLKPSSSGARLRYSGGKVSVTDGPFAEAKELVAGFVLVDVASRQAAVELGERFLRVAGDGTAAEVREVFDAPHEVAHATERQAPPPAQGE</sequence>
<gene>
    <name evidence="3" type="ORF">BE08_44845</name>
</gene>